<reference evidence="9 10" key="1">
    <citation type="submission" date="2016-12" db="EMBL/GenBank/DDBJ databases">
        <title>The genomes of Aspergillus section Nigri reveals drivers in fungal speciation.</title>
        <authorList>
            <consortium name="DOE Joint Genome Institute"/>
            <person name="Vesth T.C."/>
            <person name="Nybo J."/>
            <person name="Theobald S."/>
            <person name="Brandl J."/>
            <person name="Frisvad J.C."/>
            <person name="Nielsen K.F."/>
            <person name="Lyhne E.K."/>
            <person name="Kogle M.E."/>
            <person name="Kuo A."/>
            <person name="Riley R."/>
            <person name="Clum A."/>
            <person name="Nolan M."/>
            <person name="Lipzen A."/>
            <person name="Salamov A."/>
            <person name="Henrissat B."/>
            <person name="Wiebenga A."/>
            <person name="De Vries R.P."/>
            <person name="Grigoriev I.V."/>
            <person name="Mortensen U.H."/>
            <person name="Andersen M.R."/>
            <person name="Baker S.E."/>
        </authorList>
    </citation>
    <scope>NUCLEOTIDE SEQUENCE [LARGE SCALE GENOMIC DNA]</scope>
    <source>
        <strain evidence="9 10">JOP 1030-1</strain>
    </source>
</reference>
<evidence type="ECO:0000256" key="4">
    <source>
        <dbReference type="ARBA" id="ARBA00022723"/>
    </source>
</evidence>
<dbReference type="STRING" id="1450539.A0A318ZG08"/>
<gene>
    <name evidence="9" type="ORF">BP01DRAFT_16231</name>
</gene>
<dbReference type="GeneID" id="37071939"/>
<dbReference type="RefSeq" id="XP_025432468.1">
    <property type="nucleotide sequence ID" value="XM_025570711.1"/>
</dbReference>
<name>A0A318ZG08_9EURO</name>
<sequence>MFLLFAEKWKTHHRLHTSLPTIQVSQQYQAVQAMESTQLVYQLINTEDDKETSDESKFPARFQRYAASQICNLAYGKHMPRGDEREVRELEDVMNGILQENHLGEEVVPVLELFSGVMEWVPGFRAKSASPSLAEQQTVIFQRNMHHALTTASTSSWNWCKEAVAATTNTTSLTPPSSSADGMEVSRGREEEGGGEGDVEGGSA</sequence>
<dbReference type="InterPro" id="IPR036396">
    <property type="entry name" value="Cyt_P450_sf"/>
</dbReference>
<evidence type="ECO:0000256" key="6">
    <source>
        <dbReference type="ARBA" id="ARBA00023004"/>
    </source>
</evidence>
<comment type="similarity">
    <text evidence="2">Belongs to the cytochrome P450 family.</text>
</comment>
<dbReference type="GO" id="GO:0004497">
    <property type="term" value="F:monooxygenase activity"/>
    <property type="evidence" value="ECO:0007669"/>
    <property type="project" value="UniProtKB-KW"/>
</dbReference>
<evidence type="ECO:0000313" key="10">
    <source>
        <dbReference type="Proteomes" id="UP000248349"/>
    </source>
</evidence>
<feature type="region of interest" description="Disordered" evidence="8">
    <location>
        <begin position="168"/>
        <end position="204"/>
    </location>
</feature>
<dbReference type="InterPro" id="IPR050364">
    <property type="entry name" value="Cytochrome_P450_fung"/>
</dbReference>
<dbReference type="PANTHER" id="PTHR46300:SF1">
    <property type="entry name" value="P450, PUTATIVE (EUROFUNG)-RELATED"/>
    <property type="match status" value="1"/>
</dbReference>
<dbReference type="GO" id="GO:0016705">
    <property type="term" value="F:oxidoreductase activity, acting on paired donors, with incorporation or reduction of molecular oxygen"/>
    <property type="evidence" value="ECO:0007669"/>
    <property type="project" value="InterPro"/>
</dbReference>
<protein>
    <submittedName>
        <fullName evidence="9">Uncharacterized protein</fullName>
    </submittedName>
</protein>
<keyword evidence="7" id="KW-0503">Monooxygenase</keyword>
<keyword evidence="3" id="KW-0349">Heme</keyword>
<proteinExistence type="inferred from homology"/>
<dbReference type="GO" id="GO:0020037">
    <property type="term" value="F:heme binding"/>
    <property type="evidence" value="ECO:0007669"/>
    <property type="project" value="InterPro"/>
</dbReference>
<evidence type="ECO:0000256" key="2">
    <source>
        <dbReference type="ARBA" id="ARBA00010617"/>
    </source>
</evidence>
<evidence type="ECO:0000256" key="7">
    <source>
        <dbReference type="ARBA" id="ARBA00023033"/>
    </source>
</evidence>
<organism evidence="9 10">
    <name type="scientific">Aspergillus saccharolyticus JOP 1030-1</name>
    <dbReference type="NCBI Taxonomy" id="1450539"/>
    <lineage>
        <taxon>Eukaryota</taxon>
        <taxon>Fungi</taxon>
        <taxon>Dikarya</taxon>
        <taxon>Ascomycota</taxon>
        <taxon>Pezizomycotina</taxon>
        <taxon>Eurotiomycetes</taxon>
        <taxon>Eurotiomycetidae</taxon>
        <taxon>Eurotiales</taxon>
        <taxon>Aspergillaceae</taxon>
        <taxon>Aspergillus</taxon>
        <taxon>Aspergillus subgen. Circumdati</taxon>
    </lineage>
</organism>
<dbReference type="GO" id="GO:0005506">
    <property type="term" value="F:iron ion binding"/>
    <property type="evidence" value="ECO:0007669"/>
    <property type="project" value="InterPro"/>
</dbReference>
<feature type="compositionally biased region" description="Low complexity" evidence="8">
    <location>
        <begin position="168"/>
        <end position="180"/>
    </location>
</feature>
<keyword evidence="4" id="KW-0479">Metal-binding</keyword>
<dbReference type="EMBL" id="KZ821227">
    <property type="protein sequence ID" value="PYH46486.1"/>
    <property type="molecule type" value="Genomic_DNA"/>
</dbReference>
<dbReference type="Proteomes" id="UP000248349">
    <property type="component" value="Unassembled WGS sequence"/>
</dbReference>
<dbReference type="AlphaFoldDB" id="A0A318ZG08"/>
<dbReference type="Gene3D" id="1.10.630.10">
    <property type="entry name" value="Cytochrome P450"/>
    <property type="match status" value="1"/>
</dbReference>
<evidence type="ECO:0000256" key="1">
    <source>
        <dbReference type="ARBA" id="ARBA00001971"/>
    </source>
</evidence>
<keyword evidence="6" id="KW-0408">Iron</keyword>
<evidence type="ECO:0000313" key="9">
    <source>
        <dbReference type="EMBL" id="PYH46486.1"/>
    </source>
</evidence>
<evidence type="ECO:0000256" key="3">
    <source>
        <dbReference type="ARBA" id="ARBA00022617"/>
    </source>
</evidence>
<feature type="compositionally biased region" description="Acidic residues" evidence="8">
    <location>
        <begin position="193"/>
        <end position="204"/>
    </location>
</feature>
<accession>A0A318ZG08</accession>
<comment type="cofactor">
    <cofactor evidence="1">
        <name>heme</name>
        <dbReference type="ChEBI" id="CHEBI:30413"/>
    </cofactor>
</comment>
<dbReference type="SUPFAM" id="SSF48264">
    <property type="entry name" value="Cytochrome P450"/>
    <property type="match status" value="1"/>
</dbReference>
<evidence type="ECO:0000256" key="8">
    <source>
        <dbReference type="SAM" id="MobiDB-lite"/>
    </source>
</evidence>
<keyword evidence="10" id="KW-1185">Reference proteome</keyword>
<keyword evidence="5" id="KW-0560">Oxidoreductase</keyword>
<dbReference type="PANTHER" id="PTHR46300">
    <property type="entry name" value="P450, PUTATIVE (EUROFUNG)-RELATED-RELATED"/>
    <property type="match status" value="1"/>
</dbReference>
<evidence type="ECO:0000256" key="5">
    <source>
        <dbReference type="ARBA" id="ARBA00023002"/>
    </source>
</evidence>